<keyword evidence="5" id="KW-1185">Reference proteome</keyword>
<dbReference type="Gene3D" id="2.40.40.10">
    <property type="entry name" value="RlpA-like domain"/>
    <property type="match status" value="1"/>
</dbReference>
<accession>A0ABP3LHX1</accession>
<sequence>MKKLSALILVFILCIFSLGHFTFAQTEKNKEINNQEKMIEVAKEEPTSEIAFQIGGSINSLLKYSQFTTELSLTGQDFLKEKEKRTLTVKATAYTAHCDGCSGITRTGINLLENPDRKVVAVDPDVIPLGSKLYVEGYGEAVAGDIGSAIQGKRIDVFIPSEAKANTWGVKNVEVTILSS</sequence>
<dbReference type="RefSeq" id="WP_425542237.1">
    <property type="nucleotide sequence ID" value="NZ_BAAADO010000007.1"/>
</dbReference>
<gene>
    <name evidence="4" type="ORF">GCM10008986_30740</name>
</gene>
<evidence type="ECO:0000256" key="1">
    <source>
        <dbReference type="ARBA" id="ARBA00022729"/>
    </source>
</evidence>
<dbReference type="PANTHER" id="PTHR39160:SF4">
    <property type="entry name" value="RESUSCITATION-PROMOTING FACTOR RPFB"/>
    <property type="match status" value="1"/>
</dbReference>
<dbReference type="SUPFAM" id="SSF50685">
    <property type="entry name" value="Barwin-like endoglucanases"/>
    <property type="match status" value="1"/>
</dbReference>
<dbReference type="Proteomes" id="UP001500880">
    <property type="component" value="Unassembled WGS sequence"/>
</dbReference>
<dbReference type="InterPro" id="IPR010611">
    <property type="entry name" value="3D_dom"/>
</dbReference>
<dbReference type="CDD" id="cd22786">
    <property type="entry name" value="DPBB_YuiC-like"/>
    <property type="match status" value="1"/>
</dbReference>
<organism evidence="4 5">
    <name type="scientific">Salinibacillus aidingensis</name>
    <dbReference type="NCBI Taxonomy" id="237684"/>
    <lineage>
        <taxon>Bacteria</taxon>
        <taxon>Bacillati</taxon>
        <taxon>Bacillota</taxon>
        <taxon>Bacilli</taxon>
        <taxon>Bacillales</taxon>
        <taxon>Bacillaceae</taxon>
        <taxon>Salinibacillus</taxon>
    </lineage>
</organism>
<reference evidence="5" key="1">
    <citation type="journal article" date="2019" name="Int. J. Syst. Evol. Microbiol.">
        <title>The Global Catalogue of Microorganisms (GCM) 10K type strain sequencing project: providing services to taxonomists for standard genome sequencing and annotation.</title>
        <authorList>
            <consortium name="The Broad Institute Genomics Platform"/>
            <consortium name="The Broad Institute Genome Sequencing Center for Infectious Disease"/>
            <person name="Wu L."/>
            <person name="Ma J."/>
        </authorList>
    </citation>
    <scope>NUCLEOTIDE SEQUENCE [LARGE SCALE GENOMIC DNA]</scope>
    <source>
        <strain evidence="5">JCM 12389</strain>
    </source>
</reference>
<keyword evidence="1 2" id="KW-0732">Signal</keyword>
<proteinExistence type="predicted"/>
<feature type="domain" description="3D" evidence="3">
    <location>
        <begin position="118"/>
        <end position="178"/>
    </location>
</feature>
<dbReference type="InterPro" id="IPR051933">
    <property type="entry name" value="Resuscitation_pf_RpfB"/>
</dbReference>
<feature type="chain" id="PRO_5047278979" description="3D domain-containing protein" evidence="2">
    <location>
        <begin position="25"/>
        <end position="180"/>
    </location>
</feature>
<evidence type="ECO:0000259" key="3">
    <source>
        <dbReference type="Pfam" id="PF06725"/>
    </source>
</evidence>
<evidence type="ECO:0000256" key="2">
    <source>
        <dbReference type="SAM" id="SignalP"/>
    </source>
</evidence>
<dbReference type="InterPro" id="IPR036908">
    <property type="entry name" value="RlpA-like_sf"/>
</dbReference>
<feature type="signal peptide" evidence="2">
    <location>
        <begin position="1"/>
        <end position="24"/>
    </location>
</feature>
<dbReference type="PANTHER" id="PTHR39160">
    <property type="entry name" value="CELL WALL-BINDING PROTEIN YOCH"/>
    <property type="match status" value="1"/>
</dbReference>
<dbReference type="Pfam" id="PF06725">
    <property type="entry name" value="3D"/>
    <property type="match status" value="1"/>
</dbReference>
<dbReference type="EMBL" id="BAAADO010000007">
    <property type="protein sequence ID" value="GAA0501178.1"/>
    <property type="molecule type" value="Genomic_DNA"/>
</dbReference>
<name>A0ABP3LHX1_9BACI</name>
<comment type="caution">
    <text evidence="4">The sequence shown here is derived from an EMBL/GenBank/DDBJ whole genome shotgun (WGS) entry which is preliminary data.</text>
</comment>
<protein>
    <recommendedName>
        <fullName evidence="3">3D domain-containing protein</fullName>
    </recommendedName>
</protein>
<evidence type="ECO:0000313" key="4">
    <source>
        <dbReference type="EMBL" id="GAA0501178.1"/>
    </source>
</evidence>
<evidence type="ECO:0000313" key="5">
    <source>
        <dbReference type="Proteomes" id="UP001500880"/>
    </source>
</evidence>